<evidence type="ECO:0000313" key="2">
    <source>
        <dbReference type="EMBL" id="AEA13663.1"/>
    </source>
</evidence>
<dbReference type="Gene3D" id="1.20.950.20">
    <property type="entry name" value="Transmembrane di-heme cytochromes, Chain C"/>
    <property type="match status" value="1"/>
</dbReference>
<protein>
    <submittedName>
        <fullName evidence="2">Hydrogenase, cytochrome b subunit</fullName>
    </submittedName>
</protein>
<name>F2L647_THEU7</name>
<dbReference type="GO" id="GO:0016020">
    <property type="term" value="C:membrane"/>
    <property type="evidence" value="ECO:0007669"/>
    <property type="project" value="InterPro"/>
</dbReference>
<dbReference type="RefSeq" id="WP_013680998.1">
    <property type="nucleotide sequence ID" value="NC_015315.1"/>
</dbReference>
<dbReference type="GeneID" id="10361716"/>
<dbReference type="SUPFAM" id="SSF81342">
    <property type="entry name" value="Transmembrane di-heme cytochromes"/>
    <property type="match status" value="1"/>
</dbReference>
<feature type="transmembrane region" description="Helical" evidence="1">
    <location>
        <begin position="166"/>
        <end position="190"/>
    </location>
</feature>
<dbReference type="KEGG" id="tuz:TUZN_2208"/>
<dbReference type="InterPro" id="IPR016174">
    <property type="entry name" value="Di-haem_cyt_TM"/>
</dbReference>
<dbReference type="GO" id="GO:0022904">
    <property type="term" value="P:respiratory electron transport chain"/>
    <property type="evidence" value="ECO:0007669"/>
    <property type="project" value="InterPro"/>
</dbReference>
<reference key="2">
    <citation type="submission" date="2011-03" db="EMBL/GenBank/DDBJ databases">
        <title>Complete genome sequence of the thermoacidophilic crenarchaeon Thermoproteus uzoniensis 768-20.</title>
        <authorList>
            <person name="Mardanov A.V."/>
            <person name="Gumerov V.M."/>
            <person name="Beletsky A.V."/>
            <person name="Prokofeva M.I."/>
            <person name="Bonch-Osmolovskaya E.A."/>
            <person name="Ravin N.V."/>
            <person name="Skryabin K.G."/>
        </authorList>
    </citation>
    <scope>NUCLEOTIDE SEQUENCE</scope>
    <source>
        <strain>768-20</strain>
    </source>
</reference>
<reference evidence="2 3" key="1">
    <citation type="journal article" date="2011" name="J. Bacteriol.">
        <title>Complete genome sequence of the thermoacidophilic crenarchaeon Thermoproteus uzoniensis 768-20.</title>
        <authorList>
            <person name="Mardanov A.V."/>
            <person name="Gumerov V.M."/>
            <person name="Beletsky A.V."/>
            <person name="Prokofeva M.I."/>
            <person name="Bonch-Osmolovskaya E.A."/>
            <person name="Ravin N.V."/>
            <person name="Skryabin K.G."/>
        </authorList>
    </citation>
    <scope>NUCLEOTIDE SEQUENCE [LARGE SCALE GENOMIC DNA]</scope>
    <source>
        <strain evidence="2 3">768-20</strain>
    </source>
</reference>
<keyword evidence="1" id="KW-1133">Transmembrane helix</keyword>
<evidence type="ECO:0000256" key="1">
    <source>
        <dbReference type="SAM" id="Phobius"/>
    </source>
</evidence>
<feature type="transmembrane region" description="Helical" evidence="1">
    <location>
        <begin position="289"/>
        <end position="306"/>
    </location>
</feature>
<dbReference type="eggNOG" id="arCOG05636">
    <property type="taxonomic scope" value="Archaea"/>
</dbReference>
<proteinExistence type="predicted"/>
<dbReference type="STRING" id="999630.TUZN_2208"/>
<keyword evidence="3" id="KW-1185">Reference proteome</keyword>
<dbReference type="AlphaFoldDB" id="F2L647"/>
<keyword evidence="1" id="KW-0812">Transmembrane</keyword>
<accession>F2L647</accession>
<dbReference type="OrthoDB" id="145083at2157"/>
<feature type="transmembrane region" description="Helical" evidence="1">
    <location>
        <begin position="255"/>
        <end position="277"/>
    </location>
</feature>
<dbReference type="HOGENOM" id="CLU_812867_0_0_2"/>
<keyword evidence="1" id="KW-0472">Membrane</keyword>
<feature type="transmembrane region" description="Helical" evidence="1">
    <location>
        <begin position="58"/>
        <end position="91"/>
    </location>
</feature>
<feature type="transmembrane region" description="Helical" evidence="1">
    <location>
        <begin position="7"/>
        <end position="29"/>
    </location>
</feature>
<dbReference type="EMBL" id="CP002590">
    <property type="protein sequence ID" value="AEA13663.1"/>
    <property type="molecule type" value="Genomic_DNA"/>
</dbReference>
<feature type="transmembrane region" description="Helical" evidence="1">
    <location>
        <begin position="112"/>
        <end position="134"/>
    </location>
</feature>
<dbReference type="Proteomes" id="UP000008138">
    <property type="component" value="Chromosome"/>
</dbReference>
<organism evidence="2 3">
    <name type="scientific">Thermoproteus uzoniensis (strain 768-20)</name>
    <dbReference type="NCBI Taxonomy" id="999630"/>
    <lineage>
        <taxon>Archaea</taxon>
        <taxon>Thermoproteota</taxon>
        <taxon>Thermoprotei</taxon>
        <taxon>Thermoproteales</taxon>
        <taxon>Thermoproteaceae</taxon>
        <taxon>Thermoproteus</taxon>
    </lineage>
</organism>
<evidence type="ECO:0000313" key="3">
    <source>
        <dbReference type="Proteomes" id="UP000008138"/>
    </source>
</evidence>
<gene>
    <name evidence="2" type="ordered locus">TUZN_2208</name>
</gene>
<sequence length="339" mass="39590">MRWTGRVIGSLIGTAITVGLTWVIEYFLVLPSLLETWPQFWSYVATYGIRISDLQFEFLFWSLAFDILITAIVIYGSYWVLGHFAAYAANYDRYRQLMNTPKVQRWSVMQRVQHIAMFVTLVLTAFTGFVTMFVNNPQWQQWYIPGVYNAAGSPPYFLWPAQTGPVQWMIIIHVWSGIAMGVLVIAHFAYYGTRVLIDIVKRRPVMERWPLLRLWTWGFVKHLIHRSIWLVKPSWKVPPWVHKYDAEQLFEYWGVYWGIVILGIPGALMAIYGPSAFDGLAYLFHTKEAVLAVSFLLLVHLTYTHFMPHIFPYNRMFHEGKMPSGIAKEEHPLWNIQTS</sequence>